<dbReference type="CDD" id="cd01392">
    <property type="entry name" value="HTH_LacI"/>
    <property type="match status" value="1"/>
</dbReference>
<protein>
    <submittedName>
        <fullName evidence="6">Transcriptional regulator, LacI family</fullName>
    </submittedName>
</protein>
<dbReference type="Gene3D" id="3.40.50.2300">
    <property type="match status" value="2"/>
</dbReference>
<dbReference type="SUPFAM" id="SSF47413">
    <property type="entry name" value="lambda repressor-like DNA-binding domains"/>
    <property type="match status" value="1"/>
</dbReference>
<dbReference type="STRING" id="1499967.U27_05739"/>
<dbReference type="Gene3D" id="1.10.260.40">
    <property type="entry name" value="lambda repressor-like DNA-binding domains"/>
    <property type="match status" value="1"/>
</dbReference>
<keyword evidence="7" id="KW-1185">Reference proteome</keyword>
<dbReference type="InterPro" id="IPR000843">
    <property type="entry name" value="HTH_LacI"/>
</dbReference>
<proteinExistence type="predicted"/>
<evidence type="ECO:0000256" key="4">
    <source>
        <dbReference type="ARBA" id="ARBA00023163"/>
    </source>
</evidence>
<dbReference type="PANTHER" id="PTHR30146">
    <property type="entry name" value="LACI-RELATED TRANSCRIPTIONAL REPRESSOR"/>
    <property type="match status" value="1"/>
</dbReference>
<name>A0A081C2F9_VECG1</name>
<organism evidence="6">
    <name type="scientific">Vecturithrix granuli</name>
    <dbReference type="NCBI Taxonomy" id="1499967"/>
    <lineage>
        <taxon>Bacteria</taxon>
        <taxon>Candidatus Moduliflexota</taxon>
        <taxon>Candidatus Vecturitrichia</taxon>
        <taxon>Candidatus Vecturitrichales</taxon>
        <taxon>Candidatus Vecturitrichaceae</taxon>
        <taxon>Candidatus Vecturithrix</taxon>
    </lineage>
</organism>
<reference evidence="6" key="1">
    <citation type="journal article" date="2015" name="PeerJ">
        <title>First genomic representation of candidate bacterial phylum KSB3 points to enhanced environmental sensing as a trigger of wastewater bulking.</title>
        <authorList>
            <person name="Sekiguchi Y."/>
            <person name="Ohashi A."/>
            <person name="Parks D.H."/>
            <person name="Yamauchi T."/>
            <person name="Tyson G.W."/>
            <person name="Hugenholtz P."/>
        </authorList>
    </citation>
    <scope>NUCLEOTIDE SEQUENCE [LARGE SCALE GENOMIC DNA]</scope>
</reference>
<accession>A0A081C2F9</accession>
<dbReference type="EMBL" id="DF820468">
    <property type="protein sequence ID" value="GAK58764.1"/>
    <property type="molecule type" value="Genomic_DNA"/>
</dbReference>
<dbReference type="PANTHER" id="PTHR30146:SF148">
    <property type="entry name" value="HTH-TYPE TRANSCRIPTIONAL REPRESSOR PURR-RELATED"/>
    <property type="match status" value="1"/>
</dbReference>
<sequence length="351" mass="39314">MNRLKSQKHIAVTQKDIARQAGVSSTVVSYVINHGPRSVAEKTKQRVLKAIEDLGYRPNKHAQSLKSRKIPVKHQLGIIMGAGSEFLRRPYYGDILSGIYDEAYRQGQRIRFFHFLEELHDPLLFNEHVHPEEISALIFFPPYDSLTNPQNSALIARITERISNVICLEASIADLPSVVFDRIGAARIATQHLIALRHQCIGFVGKRDNRVDGYRQALLEHGLPYHEHLLRHPGEQKNTPEEGYEGTRVLLDLAERPTAIFAASDEVALGVLGAVHDHGLRVPEDVALVSIDDLDFAPMIRPALTTVRVPRQQMGVHALRMLAMHEAYPDTQPVSVVLPTELIVRQSCGTL</sequence>
<evidence type="ECO:0000256" key="1">
    <source>
        <dbReference type="ARBA" id="ARBA00022491"/>
    </source>
</evidence>
<gene>
    <name evidence="6" type="ORF">U27_05739</name>
</gene>
<dbReference type="PROSITE" id="PS50932">
    <property type="entry name" value="HTH_LACI_2"/>
    <property type="match status" value="1"/>
</dbReference>
<evidence type="ECO:0000256" key="2">
    <source>
        <dbReference type="ARBA" id="ARBA00023015"/>
    </source>
</evidence>
<dbReference type="eggNOG" id="COG1609">
    <property type="taxonomic scope" value="Bacteria"/>
</dbReference>
<keyword evidence="3" id="KW-0238">DNA-binding</keyword>
<feature type="domain" description="HTH lacI-type" evidence="5">
    <location>
        <begin position="12"/>
        <end position="67"/>
    </location>
</feature>
<evidence type="ECO:0000313" key="6">
    <source>
        <dbReference type="EMBL" id="GAK58764.1"/>
    </source>
</evidence>
<dbReference type="InterPro" id="IPR010982">
    <property type="entry name" value="Lambda_DNA-bd_dom_sf"/>
</dbReference>
<keyword evidence="4" id="KW-0804">Transcription</keyword>
<keyword evidence="2" id="KW-0805">Transcription regulation</keyword>
<dbReference type="GO" id="GO:0003700">
    <property type="term" value="F:DNA-binding transcription factor activity"/>
    <property type="evidence" value="ECO:0007669"/>
    <property type="project" value="TreeGrafter"/>
</dbReference>
<evidence type="ECO:0000313" key="7">
    <source>
        <dbReference type="Proteomes" id="UP000030661"/>
    </source>
</evidence>
<dbReference type="HOGENOM" id="CLU_037628_6_1_0"/>
<dbReference type="InterPro" id="IPR046335">
    <property type="entry name" value="LacI/GalR-like_sensor"/>
</dbReference>
<dbReference type="Proteomes" id="UP000030661">
    <property type="component" value="Unassembled WGS sequence"/>
</dbReference>
<dbReference type="InterPro" id="IPR028082">
    <property type="entry name" value="Peripla_BP_I"/>
</dbReference>
<dbReference type="AlphaFoldDB" id="A0A081C2F9"/>
<keyword evidence="1" id="KW-0678">Repressor</keyword>
<dbReference type="Pfam" id="PF00356">
    <property type="entry name" value="LacI"/>
    <property type="match status" value="1"/>
</dbReference>
<dbReference type="GO" id="GO:0000976">
    <property type="term" value="F:transcription cis-regulatory region binding"/>
    <property type="evidence" value="ECO:0007669"/>
    <property type="project" value="TreeGrafter"/>
</dbReference>
<dbReference type="Pfam" id="PF13377">
    <property type="entry name" value="Peripla_BP_3"/>
    <property type="match status" value="1"/>
</dbReference>
<dbReference type="SMART" id="SM00354">
    <property type="entry name" value="HTH_LACI"/>
    <property type="match status" value="1"/>
</dbReference>
<dbReference type="SUPFAM" id="SSF53822">
    <property type="entry name" value="Periplasmic binding protein-like I"/>
    <property type="match status" value="1"/>
</dbReference>
<evidence type="ECO:0000256" key="3">
    <source>
        <dbReference type="ARBA" id="ARBA00023125"/>
    </source>
</evidence>
<evidence type="ECO:0000259" key="5">
    <source>
        <dbReference type="PROSITE" id="PS50932"/>
    </source>
</evidence>